<name>A0AAW4C7N9_9STRE</name>
<evidence type="ECO:0000259" key="6">
    <source>
        <dbReference type="PROSITE" id="PS50847"/>
    </source>
</evidence>
<evidence type="ECO:0000313" key="7">
    <source>
        <dbReference type="EMBL" id="MBF9673401.1"/>
    </source>
</evidence>
<dbReference type="NCBIfam" id="TIGR01167">
    <property type="entry name" value="LPXTG_anchor"/>
    <property type="match status" value="1"/>
</dbReference>
<feature type="region of interest" description="Disordered" evidence="5">
    <location>
        <begin position="1"/>
        <end position="124"/>
    </location>
</feature>
<feature type="non-terminal residue" evidence="7">
    <location>
        <position position="1"/>
    </location>
</feature>
<feature type="compositionally biased region" description="Polar residues" evidence="5">
    <location>
        <begin position="31"/>
        <end position="41"/>
    </location>
</feature>
<keyword evidence="3" id="KW-0732">Signal</keyword>
<dbReference type="AlphaFoldDB" id="A0AAW4C7N9"/>
<gene>
    <name evidence="7" type="ORF">IAI20_04645</name>
</gene>
<comment type="caution">
    <text evidence="7">The sequence shown here is derived from an EMBL/GenBank/DDBJ whole genome shotgun (WGS) entry which is preliminary data.</text>
</comment>
<dbReference type="RefSeq" id="WP_196313281.1">
    <property type="nucleotide sequence ID" value="NZ_JACSZI010000014.1"/>
</dbReference>
<feature type="compositionally biased region" description="Polar residues" evidence="5">
    <location>
        <begin position="86"/>
        <end position="97"/>
    </location>
</feature>
<proteinExistence type="predicted"/>
<evidence type="ECO:0000256" key="2">
    <source>
        <dbReference type="ARBA" id="ARBA00022525"/>
    </source>
</evidence>
<dbReference type="EMBL" id="JACSZI010000014">
    <property type="protein sequence ID" value="MBF9673401.1"/>
    <property type="molecule type" value="Genomic_DNA"/>
</dbReference>
<organism evidence="7 8">
    <name type="scientific">Streptococcus pseudopneumoniae</name>
    <dbReference type="NCBI Taxonomy" id="257758"/>
    <lineage>
        <taxon>Bacteria</taxon>
        <taxon>Bacillati</taxon>
        <taxon>Bacillota</taxon>
        <taxon>Bacilli</taxon>
        <taxon>Lactobacillales</taxon>
        <taxon>Streptococcaceae</taxon>
        <taxon>Streptococcus</taxon>
    </lineage>
</organism>
<accession>A0AAW4C7N9</accession>
<protein>
    <submittedName>
        <fullName evidence="7">LPXTG cell wall anchor domain-containing protein</fullName>
    </submittedName>
</protein>
<evidence type="ECO:0000256" key="5">
    <source>
        <dbReference type="SAM" id="MobiDB-lite"/>
    </source>
</evidence>
<evidence type="ECO:0000256" key="3">
    <source>
        <dbReference type="ARBA" id="ARBA00022729"/>
    </source>
</evidence>
<dbReference type="InterPro" id="IPR041339">
    <property type="entry name" value="Ig-like_bac"/>
</dbReference>
<dbReference type="Proteomes" id="UP000743672">
    <property type="component" value="Unassembled WGS sequence"/>
</dbReference>
<dbReference type="PROSITE" id="PS50847">
    <property type="entry name" value="GRAM_POS_ANCHORING"/>
    <property type="match status" value="1"/>
</dbReference>
<evidence type="ECO:0000256" key="4">
    <source>
        <dbReference type="ARBA" id="ARBA00023088"/>
    </source>
</evidence>
<dbReference type="InterPro" id="IPR019931">
    <property type="entry name" value="LPXTG_anchor"/>
</dbReference>
<keyword evidence="2" id="KW-0964">Secreted</keyword>
<reference evidence="7" key="1">
    <citation type="journal article" date="2020" name="J. Clin. Microbiol.">
        <title>Streptococcus pseudopneumoniae: Use of whole genome sequences to validate methods used for identification.</title>
        <authorList>
            <person name="Jensen C.S."/>
            <person name="Iversen K.H."/>
            <person name="Dargis R."/>
            <person name="Shewmaker P."/>
            <person name="Rasmussen S."/>
            <person name="Christensen J.J."/>
            <person name="Nielsen X.C."/>
        </authorList>
    </citation>
    <scope>NUCLEOTIDE SEQUENCE</scope>
    <source>
        <strain evidence="7">256-03</strain>
    </source>
</reference>
<evidence type="ECO:0000256" key="1">
    <source>
        <dbReference type="ARBA" id="ARBA00022512"/>
    </source>
</evidence>
<keyword evidence="4" id="KW-0572">Peptidoglycan-anchor</keyword>
<feature type="domain" description="Gram-positive cocci surface proteins LPxTG" evidence="6">
    <location>
        <begin position="186"/>
        <end position="219"/>
    </location>
</feature>
<sequence>QQPNGNAIVTPKKPDGTTYPSGTKVEIPGENGTTITVTIGDNGSGEVPNDKLPKGAVPGKGRVTEPNKKPSQPVDVTTPARKTPTVELSQDPTTGDVTVTPKKPDGSTYPEGTIVELPGKDGRPIKVTIGADGSAKVPNDQLPDTTVVGNAKITEPGKAAVEVPNVTTPAKVTVATEQPSNSHNVLPNTGTESNATLASLGLLGMLSGLGFAFRKKKED</sequence>
<keyword evidence="1" id="KW-0134">Cell wall</keyword>
<evidence type="ECO:0000313" key="8">
    <source>
        <dbReference type="Proteomes" id="UP000743672"/>
    </source>
</evidence>
<dbReference type="Pfam" id="PF00746">
    <property type="entry name" value="Gram_pos_anchor"/>
    <property type="match status" value="1"/>
</dbReference>
<dbReference type="Pfam" id="PF18200">
    <property type="entry name" value="Big_11"/>
    <property type="match status" value="1"/>
</dbReference>